<dbReference type="EMBL" id="CP009507">
    <property type="protein sequence ID" value="AKB31921.1"/>
    <property type="molecule type" value="Genomic_DNA"/>
</dbReference>
<dbReference type="InterPro" id="IPR006016">
    <property type="entry name" value="UspA"/>
</dbReference>
<gene>
    <name evidence="3" type="ORF">MSSIH_1231</name>
</gene>
<sequence>MNSNIYRKILIATDGSEPVKKAVDTAIEIARLGEAKLYAVYVIAPGGLSLTHPRDVGWDKAMKEHLSTEGKEATAYVETRGKAANVEVEPVILEGNPAHEIVEFAEKNDIDLIVMGTHGRTGVKRFLLGSVAQNVVRHSRKAVLVVRETETE</sequence>
<dbReference type="PANTHER" id="PTHR46268">
    <property type="entry name" value="STRESS RESPONSE PROTEIN NHAX"/>
    <property type="match status" value="1"/>
</dbReference>
<dbReference type="InterPro" id="IPR006015">
    <property type="entry name" value="Universal_stress_UspA"/>
</dbReference>
<organism evidence="3 4">
    <name type="scientific">Methanosarcina siciliae HI350</name>
    <dbReference type="NCBI Taxonomy" id="1434119"/>
    <lineage>
        <taxon>Archaea</taxon>
        <taxon>Methanobacteriati</taxon>
        <taxon>Methanobacteriota</taxon>
        <taxon>Stenosarchaea group</taxon>
        <taxon>Methanomicrobia</taxon>
        <taxon>Methanosarcinales</taxon>
        <taxon>Methanosarcinaceae</taxon>
        <taxon>Methanosarcina</taxon>
    </lineage>
</organism>
<proteinExistence type="inferred from homology"/>
<evidence type="ECO:0000313" key="4">
    <source>
        <dbReference type="Proteomes" id="UP000033092"/>
    </source>
</evidence>
<reference evidence="3 4" key="1">
    <citation type="submission" date="2014-07" db="EMBL/GenBank/DDBJ databases">
        <title>Methanogenic archaea and the global carbon cycle.</title>
        <authorList>
            <person name="Henriksen J.R."/>
            <person name="Luke J."/>
            <person name="Reinhart S."/>
            <person name="Benedict M.N."/>
            <person name="Youngblut N.D."/>
            <person name="Metcalf M.E."/>
            <person name="Whitaker R.J."/>
            <person name="Metcalf W.W."/>
        </authorList>
    </citation>
    <scope>NUCLEOTIDE SEQUENCE [LARGE SCALE GENOMIC DNA]</scope>
    <source>
        <strain evidence="3 4">HI350</strain>
    </source>
</reference>
<dbReference type="Proteomes" id="UP000033092">
    <property type="component" value="Chromosome"/>
</dbReference>
<accession>A0A0E3LAF3</accession>
<feature type="domain" description="UspA" evidence="2">
    <location>
        <begin position="6"/>
        <end position="147"/>
    </location>
</feature>
<dbReference type="RefSeq" id="WP_048171096.1">
    <property type="nucleotide sequence ID" value="NZ_CP009507.1"/>
</dbReference>
<dbReference type="GeneID" id="24860109"/>
<comment type="similarity">
    <text evidence="1">Belongs to the universal stress protein A family.</text>
</comment>
<protein>
    <submittedName>
        <fullName evidence="3">Universal stress protein</fullName>
    </submittedName>
</protein>
<dbReference type="HOGENOM" id="CLU_049301_11_1_2"/>
<evidence type="ECO:0000256" key="1">
    <source>
        <dbReference type="ARBA" id="ARBA00008791"/>
    </source>
</evidence>
<dbReference type="InterPro" id="IPR014729">
    <property type="entry name" value="Rossmann-like_a/b/a_fold"/>
</dbReference>
<dbReference type="PIRSF" id="PIRSF006276">
    <property type="entry name" value="UspA"/>
    <property type="match status" value="1"/>
</dbReference>
<dbReference type="AlphaFoldDB" id="A0A0E3LAF3"/>
<evidence type="ECO:0000313" key="3">
    <source>
        <dbReference type="EMBL" id="AKB31921.1"/>
    </source>
</evidence>
<dbReference type="PANTHER" id="PTHR46268:SF24">
    <property type="entry name" value="UNIVERSAL STRESS PROTEIN"/>
    <property type="match status" value="1"/>
</dbReference>
<name>A0A0E3LAF3_9EURY</name>
<dbReference type="Gene3D" id="3.40.50.620">
    <property type="entry name" value="HUPs"/>
    <property type="match status" value="1"/>
</dbReference>
<dbReference type="CDD" id="cd00293">
    <property type="entry name" value="USP-like"/>
    <property type="match status" value="1"/>
</dbReference>
<dbReference type="Pfam" id="PF00582">
    <property type="entry name" value="Usp"/>
    <property type="match status" value="1"/>
</dbReference>
<evidence type="ECO:0000259" key="2">
    <source>
        <dbReference type="Pfam" id="PF00582"/>
    </source>
</evidence>
<dbReference type="GeneID" id="41605239"/>
<dbReference type="PATRIC" id="fig|1434119.4.peg.1568"/>
<dbReference type="PRINTS" id="PR01438">
    <property type="entry name" value="UNVRSLSTRESS"/>
</dbReference>
<dbReference type="KEGG" id="msz:MSSIH_1231"/>
<dbReference type="SUPFAM" id="SSF52402">
    <property type="entry name" value="Adenine nucleotide alpha hydrolases-like"/>
    <property type="match status" value="1"/>
</dbReference>